<evidence type="ECO:0000313" key="2">
    <source>
        <dbReference type="Proteomes" id="UP000799754"/>
    </source>
</evidence>
<organism evidence="1 2">
    <name type="scientific">Macroventuria anomochaeta</name>
    <dbReference type="NCBI Taxonomy" id="301207"/>
    <lineage>
        <taxon>Eukaryota</taxon>
        <taxon>Fungi</taxon>
        <taxon>Dikarya</taxon>
        <taxon>Ascomycota</taxon>
        <taxon>Pezizomycotina</taxon>
        <taxon>Dothideomycetes</taxon>
        <taxon>Pleosporomycetidae</taxon>
        <taxon>Pleosporales</taxon>
        <taxon>Pleosporineae</taxon>
        <taxon>Didymellaceae</taxon>
        <taxon>Macroventuria</taxon>
    </lineage>
</organism>
<sequence length="154" mass="17583">MHMEVFITRPWYLGSSDTFKFTIILWYPAPSMSLYLITEKLFGFERVIHPYFNFSGTSYAPNQESLSFVWQGCRYMKDDSVTSDVRPSWEHMLVCCPAVQELKVITRRPSNKGYHNPERTLSAEEGTAGVTLGQVMQVVGEELVMAQDAMGIRA</sequence>
<reference evidence="1" key="1">
    <citation type="journal article" date="2020" name="Stud. Mycol.">
        <title>101 Dothideomycetes genomes: a test case for predicting lifestyles and emergence of pathogens.</title>
        <authorList>
            <person name="Haridas S."/>
            <person name="Albert R."/>
            <person name="Binder M."/>
            <person name="Bloem J."/>
            <person name="Labutti K."/>
            <person name="Salamov A."/>
            <person name="Andreopoulos B."/>
            <person name="Baker S."/>
            <person name="Barry K."/>
            <person name="Bills G."/>
            <person name="Bluhm B."/>
            <person name="Cannon C."/>
            <person name="Castanera R."/>
            <person name="Culley D."/>
            <person name="Daum C."/>
            <person name="Ezra D."/>
            <person name="Gonzalez J."/>
            <person name="Henrissat B."/>
            <person name="Kuo A."/>
            <person name="Liang C."/>
            <person name="Lipzen A."/>
            <person name="Lutzoni F."/>
            <person name="Magnuson J."/>
            <person name="Mondo S."/>
            <person name="Nolan M."/>
            <person name="Ohm R."/>
            <person name="Pangilinan J."/>
            <person name="Park H.-J."/>
            <person name="Ramirez L."/>
            <person name="Alfaro M."/>
            <person name="Sun H."/>
            <person name="Tritt A."/>
            <person name="Yoshinaga Y."/>
            <person name="Zwiers L.-H."/>
            <person name="Turgeon B."/>
            <person name="Goodwin S."/>
            <person name="Spatafora J."/>
            <person name="Crous P."/>
            <person name="Grigoriev I."/>
        </authorList>
    </citation>
    <scope>NUCLEOTIDE SEQUENCE</scope>
    <source>
        <strain evidence="1">CBS 525.71</strain>
    </source>
</reference>
<dbReference type="Proteomes" id="UP000799754">
    <property type="component" value="Unassembled WGS sequence"/>
</dbReference>
<name>A0ACB6SEJ9_9PLEO</name>
<dbReference type="EMBL" id="MU006703">
    <property type="protein sequence ID" value="KAF2631917.1"/>
    <property type="molecule type" value="Genomic_DNA"/>
</dbReference>
<comment type="caution">
    <text evidence="1">The sequence shown here is derived from an EMBL/GenBank/DDBJ whole genome shotgun (WGS) entry which is preliminary data.</text>
</comment>
<accession>A0ACB6SEJ9</accession>
<gene>
    <name evidence="1" type="ORF">BU25DRAFT_417696</name>
</gene>
<protein>
    <submittedName>
        <fullName evidence="1">Uncharacterized protein</fullName>
    </submittedName>
</protein>
<keyword evidence="2" id="KW-1185">Reference proteome</keyword>
<proteinExistence type="predicted"/>
<evidence type="ECO:0000313" key="1">
    <source>
        <dbReference type="EMBL" id="KAF2631917.1"/>
    </source>
</evidence>